<dbReference type="SUPFAM" id="SSF53474">
    <property type="entry name" value="alpha/beta-Hydrolases"/>
    <property type="match status" value="1"/>
</dbReference>
<dbReference type="InterPro" id="IPR029058">
    <property type="entry name" value="AB_hydrolase_fold"/>
</dbReference>
<evidence type="ECO:0000313" key="2">
    <source>
        <dbReference type="EMBL" id="NXT94608.1"/>
    </source>
</evidence>
<keyword evidence="1" id="KW-0812">Transmembrane</keyword>
<dbReference type="Proteomes" id="UP000528690">
    <property type="component" value="Unassembled WGS sequence"/>
</dbReference>
<feature type="non-terminal residue" evidence="2">
    <location>
        <position position="1"/>
    </location>
</feature>
<keyword evidence="1" id="KW-1133">Transmembrane helix</keyword>
<reference evidence="2 3" key="1">
    <citation type="submission" date="2019-09" db="EMBL/GenBank/DDBJ databases">
        <title>Bird 10,000 Genomes (B10K) Project - Family phase.</title>
        <authorList>
            <person name="Zhang G."/>
        </authorList>
    </citation>
    <scope>NUCLEOTIDE SEQUENCE [LARGE SCALE GENOMIC DNA]</scope>
    <source>
        <strain evidence="2">B10K-DU-029-28</strain>
    </source>
</reference>
<comment type="caution">
    <text evidence="2">The sequence shown here is derived from an EMBL/GenBank/DDBJ whole genome shotgun (WGS) entry which is preliminary data.</text>
</comment>
<evidence type="ECO:0000313" key="3">
    <source>
        <dbReference type="Proteomes" id="UP000528690"/>
    </source>
</evidence>
<dbReference type="OrthoDB" id="10249433at2759"/>
<sequence>SVPFLIRLFPFVLTKITFLNFLAFPFFVDLQRPELLLNNTVNLYLTTEPGVTVGIWHTVPGSRGAEAQGKDQRWYEEALADAYPVIIYLHGNGGTR</sequence>
<feature type="non-terminal residue" evidence="2">
    <location>
        <position position="96"/>
    </location>
</feature>
<name>A0A7L3GQ90_9AVES</name>
<proteinExistence type="predicted"/>
<organism evidence="2 3">
    <name type="scientific">Anhinga rufa</name>
    <name type="common">African darter</name>
    <dbReference type="NCBI Taxonomy" id="317792"/>
    <lineage>
        <taxon>Eukaryota</taxon>
        <taxon>Metazoa</taxon>
        <taxon>Chordata</taxon>
        <taxon>Craniata</taxon>
        <taxon>Vertebrata</taxon>
        <taxon>Euteleostomi</taxon>
        <taxon>Archelosauria</taxon>
        <taxon>Archosauria</taxon>
        <taxon>Dinosauria</taxon>
        <taxon>Saurischia</taxon>
        <taxon>Theropoda</taxon>
        <taxon>Coelurosauria</taxon>
        <taxon>Aves</taxon>
        <taxon>Neognathae</taxon>
        <taxon>Neoaves</taxon>
        <taxon>Aequornithes</taxon>
        <taxon>Suliformes</taxon>
        <taxon>Anhingidae</taxon>
        <taxon>Anhinga</taxon>
    </lineage>
</organism>
<dbReference type="AlphaFoldDB" id="A0A7L3GQ90"/>
<protein>
    <submittedName>
        <fullName evidence="2">ABD12 lipase</fullName>
    </submittedName>
</protein>
<keyword evidence="1" id="KW-0472">Membrane</keyword>
<dbReference type="EMBL" id="VZTV01101777">
    <property type="protein sequence ID" value="NXT94608.1"/>
    <property type="molecule type" value="Genomic_DNA"/>
</dbReference>
<gene>
    <name evidence="2" type="primary">Abhd12_1</name>
    <name evidence="2" type="ORF">ANHRUF_R09787</name>
</gene>
<keyword evidence="3" id="KW-1185">Reference proteome</keyword>
<evidence type="ECO:0000256" key="1">
    <source>
        <dbReference type="SAM" id="Phobius"/>
    </source>
</evidence>
<feature type="transmembrane region" description="Helical" evidence="1">
    <location>
        <begin position="6"/>
        <end position="28"/>
    </location>
</feature>
<accession>A0A7L3GQ90</accession>